<comment type="subcellular location">
    <subcellularLocation>
        <location evidence="1">Mitochondrion</location>
    </subcellularLocation>
</comment>
<evidence type="ECO:0000256" key="5">
    <source>
        <dbReference type="ARBA" id="ARBA00023128"/>
    </source>
</evidence>
<proteinExistence type="inferred from homology"/>
<keyword evidence="4 7" id="KW-0689">Ribosomal protein</keyword>
<dbReference type="GO" id="GO:0006412">
    <property type="term" value="P:translation"/>
    <property type="evidence" value="ECO:0007669"/>
    <property type="project" value="TreeGrafter"/>
</dbReference>
<dbReference type="OrthoDB" id="408933at2759"/>
<comment type="similarity">
    <text evidence="2">Belongs to the mitochondrion-specific ribosomal protein mL41 family.</text>
</comment>
<dbReference type="AlphaFoldDB" id="A0A367Y4Q2"/>
<evidence type="ECO:0000313" key="7">
    <source>
        <dbReference type="EMBL" id="RCK60580.1"/>
    </source>
</evidence>
<name>A0A367Y4Q2_9ASCO</name>
<accession>A0A367Y4Q2</accession>
<evidence type="ECO:0000256" key="3">
    <source>
        <dbReference type="ARBA" id="ARBA00022946"/>
    </source>
</evidence>
<dbReference type="GO" id="GO:0005762">
    <property type="term" value="C:mitochondrial large ribosomal subunit"/>
    <property type="evidence" value="ECO:0007669"/>
    <property type="project" value="InterPro"/>
</dbReference>
<dbReference type="PANTHER" id="PTHR21338">
    <property type="entry name" value="MITOCHONDRIAL RIBOSOMAL PROTEIN L41"/>
    <property type="match status" value="1"/>
</dbReference>
<reference evidence="7 8" key="1">
    <citation type="submission" date="2018-06" db="EMBL/GenBank/DDBJ databases">
        <title>Whole genome sequencing of Candida tropicalis (genome annotated by CSBL at Korea University).</title>
        <authorList>
            <person name="Ahn J."/>
        </authorList>
    </citation>
    <scope>NUCLEOTIDE SEQUENCE [LARGE SCALE GENOMIC DNA]</scope>
    <source>
        <strain evidence="7 8">ATCC 20962</strain>
    </source>
</reference>
<evidence type="ECO:0000313" key="8">
    <source>
        <dbReference type="Proteomes" id="UP000253472"/>
    </source>
</evidence>
<comment type="caution">
    <text evidence="7">The sequence shown here is derived from an EMBL/GenBank/DDBJ whole genome shotgun (WGS) entry which is preliminary data.</text>
</comment>
<keyword evidence="5" id="KW-0496">Mitochondrion</keyword>
<keyword evidence="8" id="KW-1185">Reference proteome</keyword>
<sequence>MRASQVLSFQATASSSLRRPWKTFKDGTLFYGQLKTGSKRHPLTTKQGNKDFYKGTGSSGIGHLDNKGRYHVNWQKVRTYVVPEGLHKTELKALVSPKSPQFKQKVIGYSDQFKSPELAFHNAKKFIELGPNYSEVDLEAEGYMHRIIHPDVLASEQEEVMEETPVAEAAPKAEA</sequence>
<protein>
    <submittedName>
        <fullName evidence="7">54S ribosomal protein L27, mitochondrial</fullName>
    </submittedName>
</protein>
<dbReference type="STRING" id="5486.A0A367Y4Q2"/>
<dbReference type="GO" id="GO:0003735">
    <property type="term" value="F:structural constituent of ribosome"/>
    <property type="evidence" value="ECO:0007669"/>
    <property type="project" value="InterPro"/>
</dbReference>
<keyword evidence="6" id="KW-0687">Ribonucleoprotein</keyword>
<gene>
    <name evidence="7" type="primary">MRPL27_1</name>
    <name evidence="7" type="ORF">Cantr_08477</name>
</gene>
<dbReference type="PANTHER" id="PTHR21338:SF0">
    <property type="entry name" value="LARGE RIBOSOMAL SUBUNIT PROTEIN ML41"/>
    <property type="match status" value="1"/>
</dbReference>
<evidence type="ECO:0000256" key="2">
    <source>
        <dbReference type="ARBA" id="ARBA00010152"/>
    </source>
</evidence>
<dbReference type="Pfam" id="PF09809">
    <property type="entry name" value="MRP-L27"/>
    <property type="match status" value="1"/>
</dbReference>
<keyword evidence="3" id="KW-0809">Transit peptide</keyword>
<dbReference type="EMBL" id="QLNQ01000026">
    <property type="protein sequence ID" value="RCK60580.1"/>
    <property type="molecule type" value="Genomic_DNA"/>
</dbReference>
<dbReference type="InterPro" id="IPR019189">
    <property type="entry name" value="Ribosomal_mL41"/>
</dbReference>
<dbReference type="Proteomes" id="UP000253472">
    <property type="component" value="Unassembled WGS sequence"/>
</dbReference>
<evidence type="ECO:0000256" key="1">
    <source>
        <dbReference type="ARBA" id="ARBA00004173"/>
    </source>
</evidence>
<evidence type="ECO:0000256" key="4">
    <source>
        <dbReference type="ARBA" id="ARBA00022980"/>
    </source>
</evidence>
<organism evidence="7 8">
    <name type="scientific">Candida viswanathii</name>
    <dbReference type="NCBI Taxonomy" id="5486"/>
    <lineage>
        <taxon>Eukaryota</taxon>
        <taxon>Fungi</taxon>
        <taxon>Dikarya</taxon>
        <taxon>Ascomycota</taxon>
        <taxon>Saccharomycotina</taxon>
        <taxon>Pichiomycetes</taxon>
        <taxon>Debaryomycetaceae</taxon>
        <taxon>Candida/Lodderomyces clade</taxon>
        <taxon>Candida</taxon>
    </lineage>
</organism>
<evidence type="ECO:0000256" key="6">
    <source>
        <dbReference type="ARBA" id="ARBA00023274"/>
    </source>
</evidence>